<keyword evidence="1" id="KW-0808">Transferase</keyword>
<comment type="caution">
    <text evidence="1">The sequence shown here is derived from an EMBL/GenBank/DDBJ whole genome shotgun (WGS) entry which is preliminary data.</text>
</comment>
<dbReference type="EMBL" id="PQXF01000028">
    <property type="protein sequence ID" value="PXF59071.1"/>
    <property type="molecule type" value="Genomic_DNA"/>
</dbReference>
<evidence type="ECO:0000313" key="1">
    <source>
        <dbReference type="EMBL" id="PXF59071.1"/>
    </source>
</evidence>
<keyword evidence="1" id="KW-0695">RNA-directed DNA polymerase</keyword>
<organism evidence="1 2">
    <name type="scientific">Candidatus Methanogaster sp</name>
    <dbReference type="NCBI Taxonomy" id="3386292"/>
    <lineage>
        <taxon>Archaea</taxon>
        <taxon>Methanobacteriati</taxon>
        <taxon>Methanobacteriota</taxon>
        <taxon>Stenosarchaea group</taxon>
        <taxon>Methanomicrobia</taxon>
        <taxon>Methanosarcinales</taxon>
        <taxon>ANME-2 cluster</taxon>
        <taxon>Candidatus Methanogasteraceae</taxon>
        <taxon>Candidatus Methanogaster</taxon>
    </lineage>
</organism>
<evidence type="ECO:0000313" key="2">
    <source>
        <dbReference type="Proteomes" id="UP000248329"/>
    </source>
</evidence>
<gene>
    <name evidence="1" type="primary">ltrA</name>
    <name evidence="1" type="ORF">C4B59_12030</name>
</gene>
<keyword evidence="1" id="KW-0548">Nucleotidyltransferase</keyword>
<accession>A0AC61L0I6</accession>
<proteinExistence type="predicted"/>
<dbReference type="Proteomes" id="UP000248329">
    <property type="component" value="Unassembled WGS sequence"/>
</dbReference>
<name>A0AC61L0I6_9EURY</name>
<reference evidence="1" key="1">
    <citation type="submission" date="2018-01" db="EMBL/GenBank/DDBJ databases">
        <authorList>
            <person name="Krukenberg V."/>
        </authorList>
    </citation>
    <scope>NUCLEOTIDE SEQUENCE</scope>
    <source>
        <strain evidence="1">E20ANME2</strain>
    </source>
</reference>
<sequence length="943" mass="106955">MTDDQALWKKVCSQQNIRSAWTKVRGNGGGPGVDRVTIEDFEGSLDENLATLQDQLESGDYKPLPVLRFYIDKDDGSKRAIGIAAVRDRVVQQSLLSVLSPIFEEEFLDCSFAYRPGRSSPDAIDRIEGLLNDGFEWVLDGDIEAFFDSIDHDLLISFVSERISNTEVLNLIREFLNASIFEDMSLREEYLGISQGSAISPLLANIFLHRFDMEITAKGYHLIRYADDFVVLEESQEMVAKALTDVTATLGSLKLNLNEKKTRLVHAGKGFVFLGYYIDLKGRGPSKKAIGVISRRLHEISQTGKRRGTVERIGDLVESIRGWSAYFRTCRGIEPENELTLIALIEMSLELGDEENARRLLGRLRDFSIGQADLWYRLGHLAQRLGLKEEALDAFSQALSADPDYAQAKESLERMDLVDEDIYPSIQRLKKLIHHCPDLPQSYRDLAFCYAELGEYGQAQESYQKAVTLEMGAEPVEKPIKPAPAVPSSPEPPKLVFSDEDASLFASRFRGRDDFFACQWVDEKGRRGFSHVSRPLNLTEIKHHLGGEETIGLYLMDEDDRVRVSAIDIDISQKALLEYAKDEEEAAKLHQLTQNDAARMASICDDLEIPVLIEDSGYKGRHLWFFFDAPVPAKLVRAFLKFIVEKAGMPGHGIHWEIFPDRDKVKGTGEGFGPLIKLPLGIHKRTNRRSLFLNREGDPLRNQIAALFKISHIPRTKIEEILLTYSVKSGTAPTKKTESPLVERLLSGCNVVNYLVNKARDTHYLDNSERVTLLYTLGHLGKEGKDFLHEVISNCINYDYSFTEKKIRKLKPYPISCARIREKHEDIAMKLGCNCHFKIPPKGYPSPVLHAFKQGQKGWIAQSYEGDTRAQANKTIPNGINAKLKRYIELRRHLAGIERSIHRTEEEMASYFDKTETDSISTEYGVLERRRKAGDKYEWIIRL</sequence>
<protein>
    <submittedName>
        <fullName evidence="1">Group II intron reverse transcriptase/maturase</fullName>
    </submittedName>
</protein>